<organism evidence="2 3">
    <name type="scientific">Caerostris extrusa</name>
    <name type="common">Bark spider</name>
    <name type="synonym">Caerostris bankana</name>
    <dbReference type="NCBI Taxonomy" id="172846"/>
    <lineage>
        <taxon>Eukaryota</taxon>
        <taxon>Metazoa</taxon>
        <taxon>Ecdysozoa</taxon>
        <taxon>Arthropoda</taxon>
        <taxon>Chelicerata</taxon>
        <taxon>Arachnida</taxon>
        <taxon>Araneae</taxon>
        <taxon>Araneomorphae</taxon>
        <taxon>Entelegynae</taxon>
        <taxon>Araneoidea</taxon>
        <taxon>Araneidae</taxon>
        <taxon>Caerostris</taxon>
    </lineage>
</organism>
<dbReference type="Proteomes" id="UP001054945">
    <property type="component" value="Unassembled WGS sequence"/>
</dbReference>
<evidence type="ECO:0000313" key="2">
    <source>
        <dbReference type="EMBL" id="GIY71511.1"/>
    </source>
</evidence>
<name>A0AAV4VM30_CAEEX</name>
<keyword evidence="3" id="KW-1185">Reference proteome</keyword>
<sequence>MRLIKSNMRLYPKKISKPFLRNAIMIGMQQQQKSVCSGHGLGRRSTWLPCASHHPCGRELLLHPLSPSEMLFRGLFRSTKISSPGLVESVEGLRSPRTPSPRRQDGPAEYILECSTHILK</sequence>
<gene>
    <name evidence="2" type="ORF">CEXT_640341</name>
</gene>
<dbReference type="AlphaFoldDB" id="A0AAV4VM30"/>
<feature type="region of interest" description="Disordered" evidence="1">
    <location>
        <begin position="87"/>
        <end position="106"/>
    </location>
</feature>
<evidence type="ECO:0008006" key="4">
    <source>
        <dbReference type="Google" id="ProtNLM"/>
    </source>
</evidence>
<dbReference type="EMBL" id="BPLR01014819">
    <property type="protein sequence ID" value="GIY71511.1"/>
    <property type="molecule type" value="Genomic_DNA"/>
</dbReference>
<comment type="caution">
    <text evidence="2">The sequence shown here is derived from an EMBL/GenBank/DDBJ whole genome shotgun (WGS) entry which is preliminary data.</text>
</comment>
<proteinExistence type="predicted"/>
<evidence type="ECO:0000313" key="3">
    <source>
        <dbReference type="Proteomes" id="UP001054945"/>
    </source>
</evidence>
<protein>
    <recommendedName>
        <fullName evidence="4">Ycf15</fullName>
    </recommendedName>
</protein>
<accession>A0AAV4VM30</accession>
<reference evidence="2 3" key="1">
    <citation type="submission" date="2021-06" db="EMBL/GenBank/DDBJ databases">
        <title>Caerostris extrusa draft genome.</title>
        <authorList>
            <person name="Kono N."/>
            <person name="Arakawa K."/>
        </authorList>
    </citation>
    <scope>NUCLEOTIDE SEQUENCE [LARGE SCALE GENOMIC DNA]</scope>
</reference>
<evidence type="ECO:0000256" key="1">
    <source>
        <dbReference type="SAM" id="MobiDB-lite"/>
    </source>
</evidence>